<evidence type="ECO:0000313" key="4">
    <source>
        <dbReference type="Proteomes" id="UP000325577"/>
    </source>
</evidence>
<dbReference type="InterPro" id="IPR010158">
    <property type="entry name" value="Amidase_Cbmase"/>
</dbReference>
<accession>A0A5J5AMI6</accession>
<evidence type="ECO:0000256" key="1">
    <source>
        <dbReference type="ARBA" id="ARBA00022723"/>
    </source>
</evidence>
<protein>
    <submittedName>
        <fullName evidence="3">Uncharacterized protein</fullName>
    </submittedName>
</protein>
<dbReference type="PANTHER" id="PTHR32494">
    <property type="entry name" value="ALLANTOATE DEIMINASE-RELATED"/>
    <property type="match status" value="1"/>
</dbReference>
<evidence type="ECO:0000313" key="3">
    <source>
        <dbReference type="EMBL" id="KAA8532203.1"/>
    </source>
</evidence>
<keyword evidence="4" id="KW-1185">Reference proteome</keyword>
<dbReference type="OrthoDB" id="1934378at2759"/>
<sequence>MKPQKLSLGPRYVSSPHFIHCRELLERKLSQPIEVIVFSDKEGVRFQSTFLDSAAIAGILPVSALQIHDKSGYIQSGFMLENSELLRDMMPVDVKPDSITFADSLHQFLNQQV</sequence>
<dbReference type="EMBL" id="CM018042">
    <property type="protein sequence ID" value="KAA8532203.1"/>
    <property type="molecule type" value="Genomic_DNA"/>
</dbReference>
<gene>
    <name evidence="3" type="ORF">F0562_032234</name>
</gene>
<dbReference type="GO" id="GO:0046872">
    <property type="term" value="F:metal ion binding"/>
    <property type="evidence" value="ECO:0007669"/>
    <property type="project" value="UniProtKB-KW"/>
</dbReference>
<dbReference type="GO" id="GO:0016813">
    <property type="term" value="F:hydrolase activity, acting on carbon-nitrogen (but not peptide) bonds, in linear amidines"/>
    <property type="evidence" value="ECO:0007669"/>
    <property type="project" value="InterPro"/>
</dbReference>
<proteinExistence type="predicted"/>
<dbReference type="PANTHER" id="PTHR32494:SF19">
    <property type="entry name" value="ALLANTOATE DEIMINASE-RELATED"/>
    <property type="match status" value="1"/>
</dbReference>
<dbReference type="AlphaFoldDB" id="A0A5J5AMI6"/>
<keyword evidence="2" id="KW-0378">Hydrolase</keyword>
<organism evidence="3 4">
    <name type="scientific">Nyssa sinensis</name>
    <dbReference type="NCBI Taxonomy" id="561372"/>
    <lineage>
        <taxon>Eukaryota</taxon>
        <taxon>Viridiplantae</taxon>
        <taxon>Streptophyta</taxon>
        <taxon>Embryophyta</taxon>
        <taxon>Tracheophyta</taxon>
        <taxon>Spermatophyta</taxon>
        <taxon>Magnoliopsida</taxon>
        <taxon>eudicotyledons</taxon>
        <taxon>Gunneridae</taxon>
        <taxon>Pentapetalae</taxon>
        <taxon>asterids</taxon>
        <taxon>Cornales</taxon>
        <taxon>Nyssaceae</taxon>
        <taxon>Nyssa</taxon>
    </lineage>
</organism>
<dbReference type="Gene3D" id="3.40.630.10">
    <property type="entry name" value="Zn peptidases"/>
    <property type="match status" value="1"/>
</dbReference>
<reference evidence="3 4" key="1">
    <citation type="submission" date="2019-09" db="EMBL/GenBank/DDBJ databases">
        <title>A chromosome-level genome assembly of the Chinese tupelo Nyssa sinensis.</title>
        <authorList>
            <person name="Yang X."/>
            <person name="Kang M."/>
            <person name="Yang Y."/>
            <person name="Xiong H."/>
            <person name="Wang M."/>
            <person name="Zhang Z."/>
            <person name="Wang Z."/>
            <person name="Wu H."/>
            <person name="Ma T."/>
            <person name="Liu J."/>
            <person name="Xi Z."/>
        </authorList>
    </citation>
    <scope>NUCLEOTIDE SEQUENCE [LARGE SCALE GENOMIC DNA]</scope>
    <source>
        <strain evidence="3">J267</strain>
        <tissue evidence="3">Leaf</tissue>
    </source>
</reference>
<evidence type="ECO:0000256" key="2">
    <source>
        <dbReference type="ARBA" id="ARBA00022801"/>
    </source>
</evidence>
<keyword evidence="1" id="KW-0479">Metal-binding</keyword>
<dbReference type="Proteomes" id="UP000325577">
    <property type="component" value="Linkage Group LG19"/>
</dbReference>
<name>A0A5J5AMI6_9ASTE</name>